<feature type="compositionally biased region" description="Gly residues" evidence="1">
    <location>
        <begin position="257"/>
        <end position="272"/>
    </location>
</feature>
<name>A0A7Y9UW29_9ACTN</name>
<feature type="region of interest" description="Disordered" evidence="1">
    <location>
        <begin position="234"/>
        <end position="272"/>
    </location>
</feature>
<reference evidence="2 3" key="1">
    <citation type="submission" date="2020-07" db="EMBL/GenBank/DDBJ databases">
        <title>Sequencing the genomes of 1000 actinobacteria strains.</title>
        <authorList>
            <person name="Klenk H.-P."/>
        </authorList>
    </citation>
    <scope>NUCLEOTIDE SEQUENCE [LARGE SCALE GENOMIC DNA]</scope>
    <source>
        <strain evidence="2 3">DSM 23819</strain>
    </source>
</reference>
<organism evidence="2 3">
    <name type="scientific">Nocardioides daedukensis</name>
    <dbReference type="NCBI Taxonomy" id="634462"/>
    <lineage>
        <taxon>Bacteria</taxon>
        <taxon>Bacillati</taxon>
        <taxon>Actinomycetota</taxon>
        <taxon>Actinomycetes</taxon>
        <taxon>Propionibacteriales</taxon>
        <taxon>Nocardioidaceae</taxon>
        <taxon>Nocardioides</taxon>
    </lineage>
</organism>
<evidence type="ECO:0000313" key="3">
    <source>
        <dbReference type="Proteomes" id="UP000540656"/>
    </source>
</evidence>
<gene>
    <name evidence="2" type="ORF">BJ980_003208</name>
</gene>
<keyword evidence="3" id="KW-1185">Reference proteome</keyword>
<proteinExistence type="predicted"/>
<dbReference type="Proteomes" id="UP000540656">
    <property type="component" value="Unassembled WGS sequence"/>
</dbReference>
<sequence length="293" mass="30990">MVEFLVLLAVVAVVALVAVQRRSRKQTSEQERALAQVKRVVDADVTRFGEELQELHIDTLATTLDVPMRQDYQRALDAYEDAKMLLAEAAEPEDLTQVTRTLEDGRYAQACVLARQDGRELPQRRPPCFFNPAHGPAQTDVAWAPAGGAEREIPVCLADAERVRAGAEPDARQVRSGNRMVPWYQGGPAYGHYADGYYGSYAMNGLFPAFLIGSMMGGLWSPAVIEPPADLGGDAAGGDWSTEGGGTDGLDSMDGIGEIGGGDHSGGDFSGGDSGGWFGGAGDFGGGGDFGGF</sequence>
<dbReference type="RefSeq" id="WP_218855551.1">
    <property type="nucleotide sequence ID" value="NZ_JACCAA010000001.1"/>
</dbReference>
<dbReference type="EMBL" id="JACCAA010000001">
    <property type="protein sequence ID" value="NYG60285.1"/>
    <property type="molecule type" value="Genomic_DNA"/>
</dbReference>
<evidence type="ECO:0000256" key="1">
    <source>
        <dbReference type="SAM" id="MobiDB-lite"/>
    </source>
</evidence>
<protein>
    <submittedName>
        <fullName evidence="2">Competence protein ComGC</fullName>
    </submittedName>
</protein>
<accession>A0A7Y9UW29</accession>
<dbReference type="AlphaFoldDB" id="A0A7Y9UW29"/>
<evidence type="ECO:0000313" key="2">
    <source>
        <dbReference type="EMBL" id="NYG60285.1"/>
    </source>
</evidence>
<comment type="caution">
    <text evidence="2">The sequence shown here is derived from an EMBL/GenBank/DDBJ whole genome shotgun (WGS) entry which is preliminary data.</text>
</comment>